<evidence type="ECO:0000259" key="14">
    <source>
        <dbReference type="PROSITE" id="PS50011"/>
    </source>
</evidence>
<dbReference type="InterPro" id="IPR000719">
    <property type="entry name" value="Prot_kinase_dom"/>
</dbReference>
<evidence type="ECO:0000256" key="1">
    <source>
        <dbReference type="ARBA" id="ARBA00004623"/>
    </source>
</evidence>
<dbReference type="GO" id="GO:0010506">
    <property type="term" value="P:regulation of autophagy"/>
    <property type="evidence" value="ECO:0007669"/>
    <property type="project" value="InterPro"/>
</dbReference>
<dbReference type="GO" id="GO:0005524">
    <property type="term" value="F:ATP binding"/>
    <property type="evidence" value="ECO:0007669"/>
    <property type="project" value="UniProtKB-UniRule"/>
</dbReference>
<dbReference type="AlphaFoldDB" id="A0A559MJP1"/>
<dbReference type="InterPro" id="IPR017441">
    <property type="entry name" value="Protein_kinase_ATP_BS"/>
</dbReference>
<evidence type="ECO:0000256" key="4">
    <source>
        <dbReference type="ARBA" id="ARBA00022679"/>
    </source>
</evidence>
<evidence type="ECO:0000256" key="2">
    <source>
        <dbReference type="ARBA" id="ARBA00012513"/>
    </source>
</evidence>
<dbReference type="GO" id="GO:0034045">
    <property type="term" value="C:phagophore assembly site membrane"/>
    <property type="evidence" value="ECO:0007669"/>
    <property type="project" value="UniProtKB-SubCell"/>
</dbReference>
<organism evidence="15 16">
    <name type="scientific">Lachnellula willkommii</name>
    <dbReference type="NCBI Taxonomy" id="215461"/>
    <lineage>
        <taxon>Eukaryota</taxon>
        <taxon>Fungi</taxon>
        <taxon>Dikarya</taxon>
        <taxon>Ascomycota</taxon>
        <taxon>Pezizomycotina</taxon>
        <taxon>Leotiomycetes</taxon>
        <taxon>Helotiales</taxon>
        <taxon>Lachnaceae</taxon>
        <taxon>Lachnellula</taxon>
    </lineage>
</organism>
<accession>A0A559MJP1</accession>
<evidence type="ECO:0000256" key="10">
    <source>
        <dbReference type="ARBA" id="ARBA00047899"/>
    </source>
</evidence>
<feature type="binding site" evidence="12">
    <location>
        <position position="79"/>
    </location>
    <ligand>
        <name>ATP</name>
        <dbReference type="ChEBI" id="CHEBI:30616"/>
    </ligand>
</feature>
<dbReference type="GO" id="GO:0004674">
    <property type="term" value="F:protein serine/threonine kinase activity"/>
    <property type="evidence" value="ECO:0007669"/>
    <property type="project" value="UniProtKB-KW"/>
</dbReference>
<dbReference type="PROSITE" id="PS00108">
    <property type="entry name" value="PROTEIN_KINASE_ST"/>
    <property type="match status" value="1"/>
</dbReference>
<evidence type="ECO:0000256" key="3">
    <source>
        <dbReference type="ARBA" id="ARBA00022527"/>
    </source>
</evidence>
<dbReference type="SUPFAM" id="SSF56112">
    <property type="entry name" value="Protein kinase-like (PK-like)"/>
    <property type="match status" value="1"/>
</dbReference>
<evidence type="ECO:0000313" key="15">
    <source>
        <dbReference type="EMBL" id="TVY93174.1"/>
    </source>
</evidence>
<feature type="compositionally biased region" description="Low complexity" evidence="13">
    <location>
        <begin position="495"/>
        <end position="509"/>
    </location>
</feature>
<keyword evidence="3" id="KW-0723">Serine/threonine-protein kinase</keyword>
<dbReference type="GO" id="GO:0042594">
    <property type="term" value="P:response to starvation"/>
    <property type="evidence" value="ECO:0007669"/>
    <property type="project" value="TreeGrafter"/>
</dbReference>
<gene>
    <name evidence="15" type="ORF">LAWI1_G000420</name>
</gene>
<comment type="catalytic activity">
    <reaction evidence="11">
        <text>L-seryl-[protein] + ATP = O-phospho-L-seryl-[protein] + ADP + H(+)</text>
        <dbReference type="Rhea" id="RHEA:17989"/>
        <dbReference type="Rhea" id="RHEA-COMP:9863"/>
        <dbReference type="Rhea" id="RHEA-COMP:11604"/>
        <dbReference type="ChEBI" id="CHEBI:15378"/>
        <dbReference type="ChEBI" id="CHEBI:29999"/>
        <dbReference type="ChEBI" id="CHEBI:30616"/>
        <dbReference type="ChEBI" id="CHEBI:83421"/>
        <dbReference type="ChEBI" id="CHEBI:456216"/>
        <dbReference type="EC" id="2.7.11.1"/>
    </reaction>
</comment>
<evidence type="ECO:0000313" key="16">
    <source>
        <dbReference type="Proteomes" id="UP000315522"/>
    </source>
</evidence>
<feature type="compositionally biased region" description="Low complexity" evidence="13">
    <location>
        <begin position="516"/>
        <end position="537"/>
    </location>
</feature>
<dbReference type="GO" id="GO:0005776">
    <property type="term" value="C:autophagosome"/>
    <property type="evidence" value="ECO:0007669"/>
    <property type="project" value="TreeGrafter"/>
</dbReference>
<protein>
    <recommendedName>
        <fullName evidence="2">non-specific serine/threonine protein kinase</fullName>
        <ecNumber evidence="2">2.7.11.1</ecNumber>
    </recommendedName>
    <alternativeName>
        <fullName evidence="9">Autophagy-related protein 1</fullName>
    </alternativeName>
</protein>
<dbReference type="InterPro" id="IPR008271">
    <property type="entry name" value="Ser/Thr_kinase_AS"/>
</dbReference>
<feature type="compositionally biased region" description="Basic and acidic residues" evidence="13">
    <location>
        <begin position="458"/>
        <end position="468"/>
    </location>
</feature>
<keyword evidence="4" id="KW-0808">Transferase</keyword>
<dbReference type="EMBL" id="QGML01000175">
    <property type="protein sequence ID" value="TVY93174.1"/>
    <property type="molecule type" value="Genomic_DNA"/>
</dbReference>
<name>A0A559MJP1_9HELO</name>
<sequence>MADASTSDDGWHLVPGTAIREEKQIEEWGKSKGNWSGAGKHLTNWSEHKTLRVQGRELGAGSYGEVEIITYKAVTLARKHVSPRRGRLTLERLREEANAMERLDHKHILKLVGTYTCRPRSLYLLLYPVAVCDLNRFLEDVDDIHSGAYADREDAMNRMQDLGLKDVSTIEELAFSGHQSQSIPRTATAVGFLQQILGCMTEALAYIHAQQIRHLDLKPKNILLSPGRVYLADFGIARDVRESEDSVTSSRVGKSYDKIMKERDWEKKYKMLPKYLSGLRTRAMAAALEDFESPNFNVKHIIGLIEDMLKYDAGERPSAIKVNERLSELGGLDQVYHLSCCHKKNAYVSEVINKKLKAVHEMNADSVIQVAQLKKENDNYKERLQRLEEIQGTWEKRLANELKHTGDQYRALQDKFNQEVDARKKLEKDHKPFRRPRSQKGRSTNINGNKPPPFLRPANREKHFDPHTPRRTSGLPLPIRPSTPIRPALSREPGSSSSTLISSTQSIFSRASPNESLSSVSSSRTGRSVSPSSPTTTKPLDLSAPRAMADETMKPSVVKKAGQEAKPSWANLVARSRLDV</sequence>
<dbReference type="GO" id="GO:0000422">
    <property type="term" value="P:autophagy of mitochondrion"/>
    <property type="evidence" value="ECO:0007669"/>
    <property type="project" value="TreeGrafter"/>
</dbReference>
<dbReference type="PANTHER" id="PTHR24348">
    <property type="entry name" value="SERINE/THREONINE-PROTEIN KINASE UNC-51-RELATED"/>
    <property type="match status" value="1"/>
</dbReference>
<reference evidence="15 16" key="1">
    <citation type="submission" date="2018-05" db="EMBL/GenBank/DDBJ databases">
        <title>Genome sequencing and assembly of the regulated plant pathogen Lachnellula willkommii and related sister species for the development of diagnostic species identification markers.</title>
        <authorList>
            <person name="Giroux E."/>
            <person name="Bilodeau G."/>
        </authorList>
    </citation>
    <scope>NUCLEOTIDE SEQUENCE [LARGE SCALE GENOMIC DNA]</scope>
    <source>
        <strain evidence="15 16">CBS 172.35</strain>
    </source>
</reference>
<dbReference type="CDD" id="cd00180">
    <property type="entry name" value="PKc"/>
    <property type="match status" value="1"/>
</dbReference>
<dbReference type="InterPro" id="IPR001245">
    <property type="entry name" value="Ser-Thr/Tyr_kinase_cat_dom"/>
</dbReference>
<dbReference type="GO" id="GO:0061709">
    <property type="term" value="P:reticulophagy"/>
    <property type="evidence" value="ECO:0007669"/>
    <property type="project" value="TreeGrafter"/>
</dbReference>
<evidence type="ECO:0000256" key="13">
    <source>
        <dbReference type="SAM" id="MobiDB-lite"/>
    </source>
</evidence>
<dbReference type="GO" id="GO:0005829">
    <property type="term" value="C:cytosol"/>
    <property type="evidence" value="ECO:0007669"/>
    <property type="project" value="TreeGrafter"/>
</dbReference>
<dbReference type="Proteomes" id="UP000315522">
    <property type="component" value="Unassembled WGS sequence"/>
</dbReference>
<evidence type="ECO:0000256" key="9">
    <source>
        <dbReference type="ARBA" id="ARBA00030237"/>
    </source>
</evidence>
<feature type="domain" description="Protein kinase" evidence="14">
    <location>
        <begin position="52"/>
        <end position="380"/>
    </location>
</feature>
<dbReference type="EC" id="2.7.11.1" evidence="2"/>
<evidence type="ECO:0000256" key="6">
    <source>
        <dbReference type="ARBA" id="ARBA00022777"/>
    </source>
</evidence>
<keyword evidence="5 12" id="KW-0547">Nucleotide-binding</keyword>
<dbReference type="PROSITE" id="PS50011">
    <property type="entry name" value="PROTEIN_KINASE_DOM"/>
    <property type="match status" value="1"/>
</dbReference>
<evidence type="ECO:0000256" key="8">
    <source>
        <dbReference type="ARBA" id="ARBA00023006"/>
    </source>
</evidence>
<comment type="caution">
    <text evidence="15">The sequence shown here is derived from an EMBL/GenBank/DDBJ whole genome shotgun (WGS) entry which is preliminary data.</text>
</comment>
<dbReference type="Gene3D" id="3.30.200.20">
    <property type="entry name" value="Phosphorylase Kinase, domain 1"/>
    <property type="match status" value="1"/>
</dbReference>
<evidence type="ECO:0000256" key="11">
    <source>
        <dbReference type="ARBA" id="ARBA00048679"/>
    </source>
</evidence>
<dbReference type="Gene3D" id="1.10.510.10">
    <property type="entry name" value="Transferase(Phosphotransferase) domain 1"/>
    <property type="match status" value="1"/>
</dbReference>
<dbReference type="InterPro" id="IPR011009">
    <property type="entry name" value="Kinase-like_dom_sf"/>
</dbReference>
<dbReference type="Pfam" id="PF07714">
    <property type="entry name" value="PK_Tyr_Ser-Thr"/>
    <property type="match status" value="1"/>
</dbReference>
<feature type="region of interest" description="Disordered" evidence="13">
    <location>
        <begin position="422"/>
        <end position="568"/>
    </location>
</feature>
<keyword evidence="6" id="KW-0418">Kinase</keyword>
<keyword evidence="7 12" id="KW-0067">ATP-binding</keyword>
<evidence type="ECO:0000256" key="5">
    <source>
        <dbReference type="ARBA" id="ARBA00022741"/>
    </source>
</evidence>
<evidence type="ECO:0000256" key="7">
    <source>
        <dbReference type="ARBA" id="ARBA00022840"/>
    </source>
</evidence>
<keyword evidence="8" id="KW-0072">Autophagy</keyword>
<dbReference type="PANTHER" id="PTHR24348:SF22">
    <property type="entry name" value="NON-SPECIFIC SERINE_THREONINE PROTEIN KINASE"/>
    <property type="match status" value="1"/>
</dbReference>
<comment type="subcellular location">
    <subcellularLocation>
        <location evidence="1">Preautophagosomal structure membrane</location>
        <topology evidence="1">Peripheral membrane protein</topology>
    </subcellularLocation>
</comment>
<dbReference type="GO" id="GO:0034727">
    <property type="term" value="P:piecemeal microautophagy of the nucleus"/>
    <property type="evidence" value="ECO:0007669"/>
    <property type="project" value="TreeGrafter"/>
</dbReference>
<comment type="catalytic activity">
    <reaction evidence="10">
        <text>L-threonyl-[protein] + ATP = O-phospho-L-threonyl-[protein] + ADP + H(+)</text>
        <dbReference type="Rhea" id="RHEA:46608"/>
        <dbReference type="Rhea" id="RHEA-COMP:11060"/>
        <dbReference type="Rhea" id="RHEA-COMP:11605"/>
        <dbReference type="ChEBI" id="CHEBI:15378"/>
        <dbReference type="ChEBI" id="CHEBI:30013"/>
        <dbReference type="ChEBI" id="CHEBI:30616"/>
        <dbReference type="ChEBI" id="CHEBI:61977"/>
        <dbReference type="ChEBI" id="CHEBI:456216"/>
        <dbReference type="EC" id="2.7.11.1"/>
    </reaction>
</comment>
<evidence type="ECO:0000256" key="12">
    <source>
        <dbReference type="PROSITE-ProRule" id="PRU10141"/>
    </source>
</evidence>
<keyword evidence="16" id="KW-1185">Reference proteome</keyword>
<proteinExistence type="predicted"/>
<dbReference type="SMART" id="SM00220">
    <property type="entry name" value="S_TKc"/>
    <property type="match status" value="1"/>
</dbReference>
<dbReference type="InterPro" id="IPR045269">
    <property type="entry name" value="Atg1-like"/>
</dbReference>
<dbReference type="PROSITE" id="PS00107">
    <property type="entry name" value="PROTEIN_KINASE_ATP"/>
    <property type="match status" value="1"/>
</dbReference>
<feature type="compositionally biased region" description="Basic residues" evidence="13">
    <location>
        <begin position="431"/>
        <end position="440"/>
    </location>
</feature>
<dbReference type="GO" id="GO:0000045">
    <property type="term" value="P:autophagosome assembly"/>
    <property type="evidence" value="ECO:0007669"/>
    <property type="project" value="TreeGrafter"/>
</dbReference>